<comment type="caution">
    <text evidence="1">The sequence shown here is derived from an EMBL/GenBank/DDBJ whole genome shotgun (WGS) entry which is preliminary data.</text>
</comment>
<reference evidence="1 2" key="1">
    <citation type="submission" date="2021-06" db="EMBL/GenBank/DDBJ databases">
        <title>Caerostris extrusa draft genome.</title>
        <authorList>
            <person name="Kono N."/>
            <person name="Arakawa K."/>
        </authorList>
    </citation>
    <scope>NUCLEOTIDE SEQUENCE [LARGE SCALE GENOMIC DNA]</scope>
</reference>
<sequence length="51" mass="5730">SLKEALYGNAIYDPCGEKKKDLNANGFDGLRRLPILSCVRFLRFAIVEVKS</sequence>
<protein>
    <submittedName>
        <fullName evidence="1">Uncharacterized protein</fullName>
    </submittedName>
</protein>
<accession>A0AAV4N5B5</accession>
<proteinExistence type="predicted"/>
<evidence type="ECO:0000313" key="2">
    <source>
        <dbReference type="Proteomes" id="UP001054945"/>
    </source>
</evidence>
<organism evidence="1 2">
    <name type="scientific">Caerostris extrusa</name>
    <name type="common">Bark spider</name>
    <name type="synonym">Caerostris bankana</name>
    <dbReference type="NCBI Taxonomy" id="172846"/>
    <lineage>
        <taxon>Eukaryota</taxon>
        <taxon>Metazoa</taxon>
        <taxon>Ecdysozoa</taxon>
        <taxon>Arthropoda</taxon>
        <taxon>Chelicerata</taxon>
        <taxon>Arachnida</taxon>
        <taxon>Araneae</taxon>
        <taxon>Araneomorphae</taxon>
        <taxon>Entelegynae</taxon>
        <taxon>Araneoidea</taxon>
        <taxon>Araneidae</taxon>
        <taxon>Caerostris</taxon>
    </lineage>
</organism>
<feature type="non-terminal residue" evidence="1">
    <location>
        <position position="1"/>
    </location>
</feature>
<dbReference type="Proteomes" id="UP001054945">
    <property type="component" value="Unassembled WGS sequence"/>
</dbReference>
<evidence type="ECO:0000313" key="1">
    <source>
        <dbReference type="EMBL" id="GIX79888.1"/>
    </source>
</evidence>
<dbReference type="EMBL" id="BPLR01020548">
    <property type="protein sequence ID" value="GIX79888.1"/>
    <property type="molecule type" value="Genomic_DNA"/>
</dbReference>
<keyword evidence="2" id="KW-1185">Reference proteome</keyword>
<name>A0AAV4N5B5_CAEEX</name>
<dbReference type="AlphaFoldDB" id="A0AAV4N5B5"/>
<gene>
    <name evidence="1" type="ORF">CEXT_215261</name>
</gene>